<dbReference type="STRING" id="1423777.FD46_GL001850"/>
<dbReference type="Pfam" id="PF11240">
    <property type="entry name" value="DUF3042"/>
    <property type="match status" value="1"/>
</dbReference>
<evidence type="ECO:0008006" key="4">
    <source>
        <dbReference type="Google" id="ProtNLM"/>
    </source>
</evidence>
<organism evidence="2 3">
    <name type="scientific">Liquorilactobacillus oeni DSM 19972</name>
    <dbReference type="NCBI Taxonomy" id="1423777"/>
    <lineage>
        <taxon>Bacteria</taxon>
        <taxon>Bacillati</taxon>
        <taxon>Bacillota</taxon>
        <taxon>Bacilli</taxon>
        <taxon>Lactobacillales</taxon>
        <taxon>Lactobacillaceae</taxon>
        <taxon>Liquorilactobacillus</taxon>
    </lineage>
</organism>
<dbReference type="OrthoDB" id="2144046at2"/>
<dbReference type="AlphaFoldDB" id="A0A0R1MHV3"/>
<evidence type="ECO:0000313" key="3">
    <source>
        <dbReference type="Proteomes" id="UP000051686"/>
    </source>
</evidence>
<keyword evidence="3" id="KW-1185">Reference proteome</keyword>
<comment type="caution">
    <text evidence="2">The sequence shown here is derived from an EMBL/GenBank/DDBJ whole genome shotgun (WGS) entry which is preliminary data.</text>
</comment>
<proteinExistence type="predicted"/>
<evidence type="ECO:0000313" key="2">
    <source>
        <dbReference type="EMBL" id="KRL04714.1"/>
    </source>
</evidence>
<name>A0A0R1MHV3_9LACO</name>
<evidence type="ECO:0000256" key="1">
    <source>
        <dbReference type="SAM" id="Phobius"/>
    </source>
</evidence>
<protein>
    <recommendedName>
        <fullName evidence="4">DUF3042 domain-containing protein</fullName>
    </recommendedName>
</protein>
<sequence length="58" mass="6449">MKPFGKGVILGVVSTLSAVAGCFYAFKHTVVDPIEEKEAMIDEHHRRAIRKMHSSHQG</sequence>
<dbReference type="EMBL" id="AZEH01000039">
    <property type="protein sequence ID" value="KRL04714.1"/>
    <property type="molecule type" value="Genomic_DNA"/>
</dbReference>
<dbReference type="Proteomes" id="UP000051686">
    <property type="component" value="Unassembled WGS sequence"/>
</dbReference>
<feature type="transmembrane region" description="Helical" evidence="1">
    <location>
        <begin position="7"/>
        <end position="26"/>
    </location>
</feature>
<keyword evidence="1" id="KW-1133">Transmembrane helix</keyword>
<dbReference type="InterPro" id="IPR021402">
    <property type="entry name" value="DUF3042"/>
</dbReference>
<accession>A0A0R1MHV3</accession>
<dbReference type="PROSITE" id="PS51257">
    <property type="entry name" value="PROKAR_LIPOPROTEIN"/>
    <property type="match status" value="1"/>
</dbReference>
<dbReference type="RefSeq" id="WP_083479401.1">
    <property type="nucleotide sequence ID" value="NZ_AZEH01000039.1"/>
</dbReference>
<keyword evidence="1" id="KW-0812">Transmembrane</keyword>
<reference evidence="2 3" key="1">
    <citation type="journal article" date="2015" name="Genome Announc.">
        <title>Expanding the biotechnology potential of lactobacilli through comparative genomics of 213 strains and associated genera.</title>
        <authorList>
            <person name="Sun Z."/>
            <person name="Harris H.M."/>
            <person name="McCann A."/>
            <person name="Guo C."/>
            <person name="Argimon S."/>
            <person name="Zhang W."/>
            <person name="Yang X."/>
            <person name="Jeffery I.B."/>
            <person name="Cooney J.C."/>
            <person name="Kagawa T.F."/>
            <person name="Liu W."/>
            <person name="Song Y."/>
            <person name="Salvetti E."/>
            <person name="Wrobel A."/>
            <person name="Rasinkangas P."/>
            <person name="Parkhill J."/>
            <person name="Rea M.C."/>
            <person name="O'Sullivan O."/>
            <person name="Ritari J."/>
            <person name="Douillard F.P."/>
            <person name="Paul Ross R."/>
            <person name="Yang R."/>
            <person name="Briner A.E."/>
            <person name="Felis G.E."/>
            <person name="de Vos W.M."/>
            <person name="Barrangou R."/>
            <person name="Klaenhammer T.R."/>
            <person name="Caufield P.W."/>
            <person name="Cui Y."/>
            <person name="Zhang H."/>
            <person name="O'Toole P.W."/>
        </authorList>
    </citation>
    <scope>NUCLEOTIDE SEQUENCE [LARGE SCALE GENOMIC DNA]</scope>
    <source>
        <strain evidence="2 3">DSM 19972</strain>
    </source>
</reference>
<keyword evidence="1" id="KW-0472">Membrane</keyword>
<dbReference type="PATRIC" id="fig|1423777.3.peg.1904"/>
<gene>
    <name evidence="2" type="ORF">FD46_GL001850</name>
</gene>